<name>A0ABP8MB56_9BACT</name>
<dbReference type="EMBL" id="BAABEY010000036">
    <property type="protein sequence ID" value="GAA4447694.1"/>
    <property type="molecule type" value="Genomic_DNA"/>
</dbReference>
<organism evidence="2 3">
    <name type="scientific">Ravibacter arvi</name>
    <dbReference type="NCBI Taxonomy" id="2051041"/>
    <lineage>
        <taxon>Bacteria</taxon>
        <taxon>Pseudomonadati</taxon>
        <taxon>Bacteroidota</taxon>
        <taxon>Cytophagia</taxon>
        <taxon>Cytophagales</taxon>
        <taxon>Spirosomataceae</taxon>
        <taxon>Ravibacter</taxon>
    </lineage>
</organism>
<keyword evidence="3" id="KW-1185">Reference proteome</keyword>
<feature type="domain" description="Virulence-associated protein E-like" evidence="1">
    <location>
        <begin position="126"/>
        <end position="326"/>
    </location>
</feature>
<dbReference type="PANTHER" id="PTHR34985:SF1">
    <property type="entry name" value="SLR0554 PROTEIN"/>
    <property type="match status" value="1"/>
</dbReference>
<evidence type="ECO:0000313" key="2">
    <source>
        <dbReference type="EMBL" id="GAA4447694.1"/>
    </source>
</evidence>
<dbReference type="RefSeq" id="WP_345033027.1">
    <property type="nucleotide sequence ID" value="NZ_BAABEY010000036.1"/>
</dbReference>
<comment type="caution">
    <text evidence="2">The sequence shown here is derived from an EMBL/GenBank/DDBJ whole genome shotgun (WGS) entry which is preliminary data.</text>
</comment>
<protein>
    <submittedName>
        <fullName evidence="2">VapE family protein</fullName>
    </submittedName>
</protein>
<dbReference type="InterPro" id="IPR007936">
    <property type="entry name" value="VapE-like_dom"/>
</dbReference>
<dbReference type="PANTHER" id="PTHR34985">
    <property type="entry name" value="SLR0554 PROTEIN"/>
    <property type="match status" value="1"/>
</dbReference>
<dbReference type="Proteomes" id="UP001501508">
    <property type="component" value="Unassembled WGS sequence"/>
</dbReference>
<accession>A0ABP8MB56</accession>
<evidence type="ECO:0000313" key="3">
    <source>
        <dbReference type="Proteomes" id="UP001501508"/>
    </source>
</evidence>
<evidence type="ECO:0000259" key="1">
    <source>
        <dbReference type="Pfam" id="PF05272"/>
    </source>
</evidence>
<dbReference type="Pfam" id="PF05272">
    <property type="entry name" value="VapE-like_dom"/>
    <property type="match status" value="1"/>
</dbReference>
<reference evidence="3" key="1">
    <citation type="journal article" date="2019" name="Int. J. Syst. Evol. Microbiol.">
        <title>The Global Catalogue of Microorganisms (GCM) 10K type strain sequencing project: providing services to taxonomists for standard genome sequencing and annotation.</title>
        <authorList>
            <consortium name="The Broad Institute Genomics Platform"/>
            <consortium name="The Broad Institute Genome Sequencing Center for Infectious Disease"/>
            <person name="Wu L."/>
            <person name="Ma J."/>
        </authorList>
    </citation>
    <scope>NUCLEOTIDE SEQUENCE [LARGE SCALE GENOMIC DNA]</scope>
    <source>
        <strain evidence="3">JCM 31920</strain>
    </source>
</reference>
<proteinExistence type="predicted"/>
<gene>
    <name evidence="2" type="ORF">GCM10023091_43030</name>
</gene>
<sequence>MEINVKRQSSSREKNAEIKHISDFLKSRYDFRYNEVLDRDEIRVKGESVYMPLTDQRLAVLELEAINAGMFQKQRIISLLVKSRTLAETYNPFKAYFDTIRGKWKEGDTDHIENLLGYITFKCYRNDAERRFAHEMFKKHLVRCVACVLRKIPFNKQCFVFQGGQSAGKSYFFRWLCPDELAGEYYKENPDLSHKDSTIALSENFMMNLDELDGMHKTEASRIKTLISQDNFKVRRNYGIRDEKMIRYASFFGSINDMEFLNDLTGNVRWLVFELLTIQHDNGGGKGYAARIDKNMVWAQALALAESDDYKCQLTKEEEMQVSQNNGKFIKLPAEVEIIERYFQPCQPGTDGEVLLTSTTVRDAIRDISKGANNFSTDRIGKAMAYLNFEKRSRKVNGNSPRYYYSAVSVKDEILQFLPETGYYLTTI</sequence>